<comment type="caution">
    <text evidence="2">The sequence shown here is derived from an EMBL/GenBank/DDBJ whole genome shotgun (WGS) entry which is preliminary data.</text>
</comment>
<evidence type="ECO:0000256" key="1">
    <source>
        <dbReference type="SAM" id="MobiDB-lite"/>
    </source>
</evidence>
<sequence length="665" mass="75341">MDVLEHQDVTAMDEGAPSDPESSTAAPKPPNTKAGWCHTCKPATWQHALQSHRRNVHTQTAQVTYSDGNHLNGKGIWRHVEKCNRIADPGVPLDPDQPPNGAPLTYAPAALLRQEEQYIPRPMGAPVEEDPVPLADFEPPSTPVPFILSDYLRAPDVDTVSSHPLFNLSIMDIVINTRHRKISSLPSPPNFTFVVLKSSTFPPPTLHPSLVWRRARDSFTFVIAVITATGHANRFAVTRTADVRAGLMTARTLDPSLLPPVPDEEVDLVGLFTTTRPPPINYSNIPFAIPVRAEDLNKFLYREGWLQHIEGFTSDELEDACRVSSEADRSHSELKDLVVGYIQRVQSESSKLMAFGLRKTLAKVGDAVSMATFDHLTEKLQDAYGLFLWRLISSLLCQLENPDDKPRYRYPITEEQQDKLWDLLEGFEAQDTTEDELISAPLYTPPSSHSFPTSKRITAWTNTLARFRALQCSPPSPMLTEIRVMLDANPALTFLQAYEERKVYLKDEQETPMAFLFNTYCLLKVIRSDEHTEDVSRWIDEDKMFLQYGTKTIRNEKNFFGMEPPPEISVLLDPSTFVDDLTNRSPGHSFLESLQNPLHQAQDALVKWILSVPELAKRFTYVHEGKLVWRPLPCLKLLERTDKANEYLFFVQLQSRHLELNVRPC</sequence>
<dbReference type="EMBL" id="JARKIB010000576">
    <property type="protein sequence ID" value="KAJ7699157.1"/>
    <property type="molecule type" value="Genomic_DNA"/>
</dbReference>
<protein>
    <submittedName>
        <fullName evidence="2">Uncharacterized protein</fullName>
    </submittedName>
</protein>
<evidence type="ECO:0000313" key="3">
    <source>
        <dbReference type="Proteomes" id="UP001215598"/>
    </source>
</evidence>
<name>A0AAD7DT78_9AGAR</name>
<gene>
    <name evidence="2" type="ORF">B0H16DRAFT_1749468</name>
</gene>
<keyword evidence="3" id="KW-1185">Reference proteome</keyword>
<accession>A0AAD7DT78</accession>
<feature type="region of interest" description="Disordered" evidence="1">
    <location>
        <begin position="1"/>
        <end position="35"/>
    </location>
</feature>
<evidence type="ECO:0000313" key="2">
    <source>
        <dbReference type="EMBL" id="KAJ7699157.1"/>
    </source>
</evidence>
<proteinExistence type="predicted"/>
<dbReference type="AlphaFoldDB" id="A0AAD7DT78"/>
<organism evidence="2 3">
    <name type="scientific">Mycena metata</name>
    <dbReference type="NCBI Taxonomy" id="1033252"/>
    <lineage>
        <taxon>Eukaryota</taxon>
        <taxon>Fungi</taxon>
        <taxon>Dikarya</taxon>
        <taxon>Basidiomycota</taxon>
        <taxon>Agaricomycotina</taxon>
        <taxon>Agaricomycetes</taxon>
        <taxon>Agaricomycetidae</taxon>
        <taxon>Agaricales</taxon>
        <taxon>Marasmiineae</taxon>
        <taxon>Mycenaceae</taxon>
        <taxon>Mycena</taxon>
    </lineage>
</organism>
<dbReference type="Proteomes" id="UP001215598">
    <property type="component" value="Unassembled WGS sequence"/>
</dbReference>
<reference evidence="2" key="1">
    <citation type="submission" date="2023-03" db="EMBL/GenBank/DDBJ databases">
        <title>Massive genome expansion in bonnet fungi (Mycena s.s.) driven by repeated elements and novel gene families across ecological guilds.</title>
        <authorList>
            <consortium name="Lawrence Berkeley National Laboratory"/>
            <person name="Harder C.B."/>
            <person name="Miyauchi S."/>
            <person name="Viragh M."/>
            <person name="Kuo A."/>
            <person name="Thoen E."/>
            <person name="Andreopoulos B."/>
            <person name="Lu D."/>
            <person name="Skrede I."/>
            <person name="Drula E."/>
            <person name="Henrissat B."/>
            <person name="Morin E."/>
            <person name="Kohler A."/>
            <person name="Barry K."/>
            <person name="LaButti K."/>
            <person name="Morin E."/>
            <person name="Salamov A."/>
            <person name="Lipzen A."/>
            <person name="Mereny Z."/>
            <person name="Hegedus B."/>
            <person name="Baldrian P."/>
            <person name="Stursova M."/>
            <person name="Weitz H."/>
            <person name="Taylor A."/>
            <person name="Grigoriev I.V."/>
            <person name="Nagy L.G."/>
            <person name="Martin F."/>
            <person name="Kauserud H."/>
        </authorList>
    </citation>
    <scope>NUCLEOTIDE SEQUENCE</scope>
    <source>
        <strain evidence="2">CBHHK182m</strain>
    </source>
</reference>